<dbReference type="InterPro" id="IPR023772">
    <property type="entry name" value="DNA-bd_HTH_TetR-type_CS"/>
</dbReference>
<protein>
    <submittedName>
        <fullName evidence="5">TetR/AcrR family transcriptional regulator</fullName>
    </submittedName>
</protein>
<gene>
    <name evidence="5" type="ORF">OE105_10700</name>
</gene>
<dbReference type="SUPFAM" id="SSF46689">
    <property type="entry name" value="Homeodomain-like"/>
    <property type="match status" value="1"/>
</dbReference>
<dbReference type="AlphaFoldDB" id="A0A9E8M0F5"/>
<evidence type="ECO:0000313" key="5">
    <source>
        <dbReference type="EMBL" id="WAA12039.1"/>
    </source>
</evidence>
<dbReference type="Gene3D" id="1.10.10.60">
    <property type="entry name" value="Homeodomain-like"/>
    <property type="match status" value="1"/>
</dbReference>
<dbReference type="PANTHER" id="PTHR43479">
    <property type="entry name" value="ACREF/ENVCD OPERON REPRESSOR-RELATED"/>
    <property type="match status" value="1"/>
</dbReference>
<dbReference type="EMBL" id="CP106877">
    <property type="protein sequence ID" value="WAA12039.1"/>
    <property type="molecule type" value="Genomic_DNA"/>
</dbReference>
<dbReference type="PANTHER" id="PTHR43479:SF11">
    <property type="entry name" value="ACREF_ENVCD OPERON REPRESSOR-RELATED"/>
    <property type="match status" value="1"/>
</dbReference>
<accession>A0A9E8M0F5</accession>
<evidence type="ECO:0000256" key="1">
    <source>
        <dbReference type="ARBA" id="ARBA00022491"/>
    </source>
</evidence>
<dbReference type="SUPFAM" id="SSF48498">
    <property type="entry name" value="Tetracyclin repressor-like, C-terminal domain"/>
    <property type="match status" value="1"/>
</dbReference>
<keyword evidence="6" id="KW-1185">Reference proteome</keyword>
<dbReference type="InterPro" id="IPR009057">
    <property type="entry name" value="Homeodomain-like_sf"/>
</dbReference>
<dbReference type="Gene3D" id="1.10.357.10">
    <property type="entry name" value="Tetracycline Repressor, domain 2"/>
    <property type="match status" value="1"/>
</dbReference>
<dbReference type="PRINTS" id="PR00455">
    <property type="entry name" value="HTHTETR"/>
</dbReference>
<organism evidence="5 6">
    <name type="scientific">Fervidibacillus halotolerans</name>
    <dbReference type="NCBI Taxonomy" id="2980027"/>
    <lineage>
        <taxon>Bacteria</taxon>
        <taxon>Bacillati</taxon>
        <taxon>Bacillota</taxon>
        <taxon>Bacilli</taxon>
        <taxon>Bacillales</taxon>
        <taxon>Bacillaceae</taxon>
        <taxon>Fervidibacillus</taxon>
    </lineage>
</organism>
<dbReference type="RefSeq" id="WP_275420169.1">
    <property type="nucleotide sequence ID" value="NZ_CP106877.1"/>
</dbReference>
<sequence>MTVDRKKQVIEAAGQSFSMFGYKGTTIDQIAKLANVGKGTIYTYFKNKEELLQHIMQQLIIEMKNEAEKTVEEGLSFYEKVHRAIYKMLEYRMTHQLAIKLFEEAKFGAPEVVEAQNHFEEAIVSYIAKQIEKAIADGEIRSCDPRITAFVILKIYIALIFDWEKKNPPLSKEKLSELLDLYIFRGLAIRE</sequence>
<dbReference type="GO" id="GO:0003677">
    <property type="term" value="F:DNA binding"/>
    <property type="evidence" value="ECO:0007669"/>
    <property type="project" value="UniProtKB-UniRule"/>
</dbReference>
<dbReference type="InterPro" id="IPR001647">
    <property type="entry name" value="HTH_TetR"/>
</dbReference>
<keyword evidence="1" id="KW-0678">Repressor</keyword>
<proteinExistence type="predicted"/>
<evidence type="ECO:0000259" key="4">
    <source>
        <dbReference type="PROSITE" id="PS50977"/>
    </source>
</evidence>
<dbReference type="InterPro" id="IPR036271">
    <property type="entry name" value="Tet_transcr_reg_TetR-rel_C_sf"/>
</dbReference>
<name>A0A9E8M0F5_9BACI</name>
<evidence type="ECO:0000256" key="3">
    <source>
        <dbReference type="PROSITE-ProRule" id="PRU00335"/>
    </source>
</evidence>
<dbReference type="Pfam" id="PF00440">
    <property type="entry name" value="TetR_N"/>
    <property type="match status" value="1"/>
</dbReference>
<dbReference type="InterPro" id="IPR041490">
    <property type="entry name" value="KstR2_TetR_C"/>
</dbReference>
<evidence type="ECO:0000313" key="6">
    <source>
        <dbReference type="Proteomes" id="UP001164726"/>
    </source>
</evidence>
<feature type="DNA-binding region" description="H-T-H motif" evidence="3">
    <location>
        <begin position="26"/>
        <end position="45"/>
    </location>
</feature>
<dbReference type="PROSITE" id="PS50977">
    <property type="entry name" value="HTH_TETR_2"/>
    <property type="match status" value="1"/>
</dbReference>
<dbReference type="KEGG" id="fhl:OE105_10700"/>
<dbReference type="InterPro" id="IPR050624">
    <property type="entry name" value="HTH-type_Tx_Regulator"/>
</dbReference>
<dbReference type="PROSITE" id="PS01081">
    <property type="entry name" value="HTH_TETR_1"/>
    <property type="match status" value="1"/>
</dbReference>
<feature type="domain" description="HTH tetR-type" evidence="4">
    <location>
        <begin position="3"/>
        <end position="63"/>
    </location>
</feature>
<keyword evidence="2 3" id="KW-0238">DNA-binding</keyword>
<evidence type="ECO:0000256" key="2">
    <source>
        <dbReference type="ARBA" id="ARBA00023125"/>
    </source>
</evidence>
<reference evidence="5" key="1">
    <citation type="submission" date="2022-09" db="EMBL/GenBank/DDBJ databases">
        <title>Complete Genomes of Fervidibacillus albus and Fervidibacillus halotolerans isolated from tidal flat sediments.</title>
        <authorList>
            <person name="Kwon K.K."/>
            <person name="Yang S.-H."/>
            <person name="Park M.J."/>
            <person name="Oh H.-M."/>
        </authorList>
    </citation>
    <scope>NUCLEOTIDE SEQUENCE</scope>
    <source>
        <strain evidence="5">MEBiC13594</strain>
    </source>
</reference>
<dbReference type="Proteomes" id="UP001164726">
    <property type="component" value="Chromosome"/>
</dbReference>
<dbReference type="Pfam" id="PF17932">
    <property type="entry name" value="TetR_C_24"/>
    <property type="match status" value="1"/>
</dbReference>